<dbReference type="EMBL" id="DF830081">
    <property type="protein sequence ID" value="GAK66785.1"/>
    <property type="molecule type" value="Genomic_DNA"/>
</dbReference>
<feature type="region of interest" description="Disordered" evidence="1">
    <location>
        <begin position="363"/>
        <end position="387"/>
    </location>
</feature>
<evidence type="ECO:0000313" key="2">
    <source>
        <dbReference type="EMBL" id="GAK66785.1"/>
    </source>
</evidence>
<protein>
    <submittedName>
        <fullName evidence="2">Uncharacterized protein</fullName>
    </submittedName>
</protein>
<feature type="compositionally biased region" description="Low complexity" evidence="1">
    <location>
        <begin position="363"/>
        <end position="379"/>
    </location>
</feature>
<evidence type="ECO:0000256" key="1">
    <source>
        <dbReference type="SAM" id="MobiDB-lite"/>
    </source>
</evidence>
<feature type="region of interest" description="Disordered" evidence="1">
    <location>
        <begin position="1"/>
        <end position="48"/>
    </location>
</feature>
<sequence>MARIPGGLQHRRQDRNLRSGGNSKKGDLIEKWGSRQAKRGTVQQNEAGGRRICKDRKHVQLIASRHPRAWTAFRCLAEQGLKFRAHEDPLDAGEPHLARRTMCMRSRDNVQGQTGGTPEEALLGSACCTRTLLPQLLHAAGGGRPCARVVASESGTFCTPRQLRTRRRLAVPDCKTDRALIAPSSRSGARPLVPPAERLSALPSDQDLEANCEFRQPPARSRVGPVWRVKEQRIREEGLVVFGVLVLVVVGVGVDVRACSPSPVPIVPGEGGPLRGVGFALSSAGLDLDQHGIGSTGVVFADSPFRCLGGRKLAELCFTDTPRSASSTSSSPPVRRSAVPPTWPLRPLSAPLPLSLCSLCRRQSSPSAPRRLPLPSRPSSPRRRLPCQSCQPASLLASSSPISLVRQLTSQAPAAPPRRIRPPRRFLAPYPYLSLFSSHHHPSTNTDTHIILAITTISFHSRPGCTAPVALPVDSVFQNRLCHSRLHLLAPALDRRHPVSYLRSPLCRFAWIPSLSVVVGVISAINLAQPINRRCCPHPRPSPCIQPRNNARDQLALPPAVNNQLPVLHFGWRLPHQRAASWPRDRNTLVPSGGARSSALLRSSSHRAAASARASTLQTLSGGNIGVSAYEVVLPSTSAPPSLIGSRESDSSAGPAAASSASFLVRLECLGPSEHAPSFIGTSWHAGP</sequence>
<dbReference type="RefSeq" id="XP_014655200.1">
    <property type="nucleotide sequence ID" value="XM_014799714.1"/>
</dbReference>
<accession>A0A081CJD9</accession>
<dbReference type="AlphaFoldDB" id="A0A081CJD9"/>
<proteinExistence type="predicted"/>
<keyword evidence="3" id="KW-1185">Reference proteome</keyword>
<feature type="region of interest" description="Disordered" evidence="1">
    <location>
        <begin position="321"/>
        <end position="342"/>
    </location>
</feature>
<organism evidence="2">
    <name type="scientific">Pseudozyma antarctica</name>
    <name type="common">Yeast</name>
    <name type="synonym">Candida antarctica</name>
    <dbReference type="NCBI Taxonomy" id="84753"/>
    <lineage>
        <taxon>Eukaryota</taxon>
        <taxon>Fungi</taxon>
        <taxon>Dikarya</taxon>
        <taxon>Basidiomycota</taxon>
        <taxon>Ustilaginomycotina</taxon>
        <taxon>Ustilaginomycetes</taxon>
        <taxon>Ustilaginales</taxon>
        <taxon>Ustilaginaceae</taxon>
        <taxon>Moesziomyces</taxon>
    </lineage>
</organism>
<dbReference type="GeneID" id="26305837"/>
<reference evidence="2" key="1">
    <citation type="submission" date="2014-07" db="EMBL/GenBank/DDBJ databases">
        <title>Draft genome sequence of the yeast Pseudozyma antarctica JCM 10317 known as a producer of lipase B which used in a wide range of industrial applications.</title>
        <authorList>
            <person name="Morita T."/>
            <person name="Saika A."/>
            <person name="Koike H."/>
        </authorList>
    </citation>
    <scope>NUCLEOTIDE SEQUENCE</scope>
    <source>
        <strain evidence="2">JCM 10317</strain>
    </source>
</reference>
<gene>
    <name evidence="2" type="ORF">PAN0_014d5009</name>
</gene>
<evidence type="ECO:0000313" key="3">
    <source>
        <dbReference type="Proteomes" id="UP000053758"/>
    </source>
</evidence>
<feature type="compositionally biased region" description="Basic and acidic residues" evidence="1">
    <location>
        <begin position="24"/>
        <end position="33"/>
    </location>
</feature>
<dbReference type="Proteomes" id="UP000053758">
    <property type="component" value="Unassembled WGS sequence"/>
</dbReference>
<name>A0A081CJD9_PSEA2</name>
<dbReference type="HOGENOM" id="CLU_400068_0_0_1"/>